<keyword evidence="3" id="KW-1185">Reference proteome</keyword>
<evidence type="ECO:0000313" key="2">
    <source>
        <dbReference type="EMBL" id="RPD59042.1"/>
    </source>
</evidence>
<feature type="compositionally biased region" description="Basic residues" evidence="1">
    <location>
        <begin position="21"/>
        <end position="39"/>
    </location>
</feature>
<protein>
    <recommendedName>
        <fullName evidence="4">BED-type domain-containing protein</fullName>
    </recommendedName>
</protein>
<organism evidence="2 3">
    <name type="scientific">Lentinus tigrinus ALCF2SS1-6</name>
    <dbReference type="NCBI Taxonomy" id="1328759"/>
    <lineage>
        <taxon>Eukaryota</taxon>
        <taxon>Fungi</taxon>
        <taxon>Dikarya</taxon>
        <taxon>Basidiomycota</taxon>
        <taxon>Agaricomycotina</taxon>
        <taxon>Agaricomycetes</taxon>
        <taxon>Polyporales</taxon>
        <taxon>Polyporaceae</taxon>
        <taxon>Lentinus</taxon>
    </lineage>
</organism>
<evidence type="ECO:0008006" key="4">
    <source>
        <dbReference type="Google" id="ProtNLM"/>
    </source>
</evidence>
<reference evidence="2" key="1">
    <citation type="journal article" date="2018" name="Genome Biol. Evol.">
        <title>Genomics and development of Lentinus tigrinus, a white-rot wood-decaying mushroom with dimorphic fruiting bodies.</title>
        <authorList>
            <person name="Wu B."/>
            <person name="Xu Z."/>
            <person name="Knudson A."/>
            <person name="Carlson A."/>
            <person name="Chen N."/>
            <person name="Kovaka S."/>
            <person name="LaButti K."/>
            <person name="Lipzen A."/>
            <person name="Pennachio C."/>
            <person name="Riley R."/>
            <person name="Schakwitz W."/>
            <person name="Umezawa K."/>
            <person name="Ohm R.A."/>
            <person name="Grigoriev I.V."/>
            <person name="Nagy L.G."/>
            <person name="Gibbons J."/>
            <person name="Hibbett D."/>
        </authorList>
    </citation>
    <scope>NUCLEOTIDE SEQUENCE [LARGE SCALE GENOMIC DNA]</scope>
    <source>
        <strain evidence="2">ALCF2SS1-6</strain>
    </source>
</reference>
<name>A0A5C2S5R6_9APHY</name>
<feature type="compositionally biased region" description="Basic and acidic residues" evidence="1">
    <location>
        <begin position="269"/>
        <end position="282"/>
    </location>
</feature>
<dbReference type="EMBL" id="ML122272">
    <property type="protein sequence ID" value="RPD59042.1"/>
    <property type="molecule type" value="Genomic_DNA"/>
</dbReference>
<sequence>MVTTRAASKAVPTPPQSVGTAKKRTKRRKRSSATKKAKKVTVSAPEPTPTVPLEPSAPSEPGPSTEPQRQRLPPKPTDVPSYPRCPRSGKCRSDAAKTMTTRTQVMWWTWFQSIDAIEWFDHIKAFCRDCNMMVTLSKRSDYDPEHWRKHWERHHPPLKVNGNQPGTAKGPPRKRRKRLASKARRTSRPQKREVPPTPDLSSDDSDRMDIDSDATPLPETPRSPPTIQLSETHPNVKRRREEIIQPASHWRTPSPCSSVVPEINIERPTPPRELDSSHEDQGLRSGSEELQPARSPRRDLSPILSALTGHRAKPAYATQQEEPSRGHSPSPSEPYGSPGSRHLAQLADLAEYSPRGVSPSASTRSDFSEEELEMARVLSAYRQDSSLGLQLETTTSAPCLPSLGGDPVLDHMHASAPSFSDQGASGGFPMSNVRSLPLL</sequence>
<accession>A0A5C2S5R6</accession>
<feature type="compositionally biased region" description="Basic residues" evidence="1">
    <location>
        <begin position="171"/>
        <end position="189"/>
    </location>
</feature>
<gene>
    <name evidence="2" type="ORF">L227DRAFT_601688</name>
</gene>
<feature type="compositionally biased region" description="Low complexity" evidence="1">
    <location>
        <begin position="326"/>
        <end position="340"/>
    </location>
</feature>
<feature type="region of interest" description="Disordered" evidence="1">
    <location>
        <begin position="153"/>
        <end position="370"/>
    </location>
</feature>
<evidence type="ECO:0000256" key="1">
    <source>
        <dbReference type="SAM" id="MobiDB-lite"/>
    </source>
</evidence>
<feature type="region of interest" description="Disordered" evidence="1">
    <location>
        <begin position="1"/>
        <end position="98"/>
    </location>
</feature>
<proteinExistence type="predicted"/>
<evidence type="ECO:0000313" key="3">
    <source>
        <dbReference type="Proteomes" id="UP000313359"/>
    </source>
</evidence>
<feature type="region of interest" description="Disordered" evidence="1">
    <location>
        <begin position="411"/>
        <end position="439"/>
    </location>
</feature>
<dbReference type="Proteomes" id="UP000313359">
    <property type="component" value="Unassembled WGS sequence"/>
</dbReference>
<dbReference type="AlphaFoldDB" id="A0A5C2S5R6"/>